<dbReference type="GO" id="GO:0032396">
    <property type="term" value="F:inhibitory MHC class I receptor activity"/>
    <property type="evidence" value="ECO:0007669"/>
    <property type="project" value="TreeGrafter"/>
</dbReference>
<evidence type="ECO:0000256" key="13">
    <source>
        <dbReference type="SAM" id="SignalP"/>
    </source>
</evidence>
<keyword evidence="10" id="KW-0393">Immunoglobulin domain</keyword>
<dbReference type="PANTHER" id="PTHR11738">
    <property type="entry name" value="MHC CLASS I NK CELL RECEPTOR"/>
    <property type="match status" value="1"/>
</dbReference>
<feature type="region of interest" description="Disordered" evidence="11">
    <location>
        <begin position="535"/>
        <end position="574"/>
    </location>
</feature>
<dbReference type="InterPro" id="IPR003598">
    <property type="entry name" value="Ig_sub2"/>
</dbReference>
<keyword evidence="3 12" id="KW-0812">Transmembrane</keyword>
<accession>A0A8D2E122</accession>
<evidence type="ECO:0000256" key="11">
    <source>
        <dbReference type="SAM" id="MobiDB-lite"/>
    </source>
</evidence>
<feature type="domain" description="Immunoglobulin subtype 2" evidence="14">
    <location>
        <begin position="229"/>
        <end position="296"/>
    </location>
</feature>
<evidence type="ECO:0000313" key="17">
    <source>
        <dbReference type="Proteomes" id="UP000694564"/>
    </source>
</evidence>
<name>A0A8D2E122_SCIVU</name>
<keyword evidence="6 12" id="KW-1133">Transmembrane helix</keyword>
<keyword evidence="4 13" id="KW-0732">Signal</keyword>
<dbReference type="PANTHER" id="PTHR11738:SF179">
    <property type="entry name" value="LEUKOCYTE IMMUNOGLOBULIN-LIKE RECEPTOR SUBFAMILY A MEMBER 5"/>
    <property type="match status" value="1"/>
</dbReference>
<keyword evidence="7 12" id="KW-0472">Membrane</keyword>
<proteinExistence type="predicted"/>
<feature type="domain" description="Immunoglobulin subtype 2" evidence="14">
    <location>
        <begin position="45"/>
        <end position="110"/>
    </location>
</feature>
<reference evidence="16" key="2">
    <citation type="submission" date="2025-09" db="UniProtKB">
        <authorList>
            <consortium name="Ensembl"/>
        </authorList>
    </citation>
    <scope>IDENTIFICATION</scope>
</reference>
<dbReference type="InterPro" id="IPR050412">
    <property type="entry name" value="Ig-like_Receptors_ImmuneReg"/>
</dbReference>
<organism evidence="16 17">
    <name type="scientific">Sciurus vulgaris</name>
    <name type="common">Eurasian red squirrel</name>
    <dbReference type="NCBI Taxonomy" id="55149"/>
    <lineage>
        <taxon>Eukaryota</taxon>
        <taxon>Metazoa</taxon>
        <taxon>Chordata</taxon>
        <taxon>Craniata</taxon>
        <taxon>Vertebrata</taxon>
        <taxon>Euteleostomi</taxon>
        <taxon>Mammalia</taxon>
        <taxon>Eutheria</taxon>
        <taxon>Euarchontoglires</taxon>
        <taxon>Glires</taxon>
        <taxon>Rodentia</taxon>
        <taxon>Sciuromorpha</taxon>
        <taxon>Sciuridae</taxon>
        <taxon>Sciurinae</taxon>
        <taxon>Sciurini</taxon>
        <taxon>Sciurus</taxon>
    </lineage>
</organism>
<keyword evidence="17" id="KW-1185">Reference proteome</keyword>
<feature type="chain" id="PRO_5034195693" description="Leukocyte immunoglobulin-like receptor subfamily A member 6" evidence="13">
    <location>
        <begin position="18"/>
        <end position="574"/>
    </location>
</feature>
<dbReference type="GO" id="GO:0005886">
    <property type="term" value="C:plasma membrane"/>
    <property type="evidence" value="ECO:0007669"/>
    <property type="project" value="UniProtKB-SubCell"/>
</dbReference>
<feature type="compositionally biased region" description="Polar residues" evidence="11">
    <location>
        <begin position="563"/>
        <end position="574"/>
    </location>
</feature>
<comment type="subcellular location">
    <subcellularLocation>
        <location evidence="1">Cell membrane</location>
        <topology evidence="1">Single-pass membrane protein</topology>
    </subcellularLocation>
</comment>
<evidence type="ECO:0000256" key="1">
    <source>
        <dbReference type="ARBA" id="ARBA00004162"/>
    </source>
</evidence>
<feature type="domain" description="Immunoglobulin" evidence="15">
    <location>
        <begin position="39"/>
        <end position="123"/>
    </location>
</feature>
<dbReference type="Ensembl" id="ENSSVLT00005034991.1">
    <property type="protein sequence ID" value="ENSSVLP00005031505.1"/>
    <property type="gene ID" value="ENSSVLG00005024103.1"/>
</dbReference>
<dbReference type="GO" id="GO:0002764">
    <property type="term" value="P:immune response-regulating signaling pathway"/>
    <property type="evidence" value="ECO:0007669"/>
    <property type="project" value="TreeGrafter"/>
</dbReference>
<dbReference type="AlphaFoldDB" id="A0A8D2E122"/>
<keyword evidence="5" id="KW-0677">Repeat</keyword>
<evidence type="ECO:0000256" key="5">
    <source>
        <dbReference type="ARBA" id="ARBA00022737"/>
    </source>
</evidence>
<evidence type="ECO:0000259" key="14">
    <source>
        <dbReference type="SMART" id="SM00408"/>
    </source>
</evidence>
<evidence type="ECO:0000313" key="16">
    <source>
        <dbReference type="Ensembl" id="ENSSVLP00005031505.1"/>
    </source>
</evidence>
<keyword evidence="8" id="KW-1015">Disulfide bond</keyword>
<feature type="domain" description="Immunoglobulin" evidence="15">
    <location>
        <begin position="134"/>
        <end position="311"/>
    </location>
</feature>
<evidence type="ECO:0000256" key="3">
    <source>
        <dbReference type="ARBA" id="ARBA00022692"/>
    </source>
</evidence>
<dbReference type="Gene3D" id="2.60.40.10">
    <property type="entry name" value="Immunoglobulins"/>
    <property type="match status" value="4"/>
</dbReference>
<sequence>MTPTLTALLCLGLGSEGLCWDPAPHSLAGTLPKPTLWAEPGSVVTERRTVTLWCEGTLGAQEYRLEKIGRSGSWDTKIPQEPRNKAKFPIPTMTQHHAGRYQCYYHSPAGWSERSDALELVVTGSYSKPRLSALPSPVVTSGGNVTLQCGSWQGFGQFVLTKEGGHKLTWTLDSQQDSSGQFQALFPVGPNPVTPWSSWMREPGTTWLLFPPGLSRKPSLLTQHSPVLDPGEKLTLLCRSDSGYDRFALSKEGGQDLPQLPGQQLQAGLSQATFLLGPVSGSHGGRYRCYGGHRLSSEWSAPSDPLDFLVTGQLPATPSLSVQPGPTVSSGEIVTLLCQSWIQWDTFLLVKEGAADAPLRLRPESRAPGFQAEFSMRAVTSALTGTYRCYGSQGSSPYLLSWPSAPLALVVSGDPGTQWVLRKAAWPLLTMSLCPGLGRQLPVLVGVSVAFLLLPLLLLLLLLLWHQIPGHRGCRGQTHGHSGGSLLSKPPASPCQAHTLPLAISPLQAAAPEGPQDVTYAQLCSVTLRRGMAVPASSQAEQPPAGPSVYAALAPLTRGLPQRTRTSDPSQPAA</sequence>
<dbReference type="InterPro" id="IPR036179">
    <property type="entry name" value="Ig-like_dom_sf"/>
</dbReference>
<dbReference type="InterPro" id="IPR003599">
    <property type="entry name" value="Ig_sub"/>
</dbReference>
<dbReference type="SMART" id="SM00408">
    <property type="entry name" value="IGc2"/>
    <property type="match status" value="2"/>
</dbReference>
<reference evidence="16" key="1">
    <citation type="submission" date="2025-08" db="UniProtKB">
        <authorList>
            <consortium name="Ensembl"/>
        </authorList>
    </citation>
    <scope>IDENTIFICATION</scope>
</reference>
<protein>
    <recommendedName>
        <fullName evidence="18">Leukocyte immunoglobulin-like receptor subfamily A member 6</fullName>
    </recommendedName>
</protein>
<feature type="signal peptide" evidence="13">
    <location>
        <begin position="1"/>
        <end position="17"/>
    </location>
</feature>
<dbReference type="Proteomes" id="UP000694564">
    <property type="component" value="Chromosome 17"/>
</dbReference>
<feature type="domain" description="Immunoglobulin" evidence="15">
    <location>
        <begin position="323"/>
        <end position="412"/>
    </location>
</feature>
<evidence type="ECO:0000256" key="10">
    <source>
        <dbReference type="ARBA" id="ARBA00023319"/>
    </source>
</evidence>
<evidence type="ECO:0000256" key="6">
    <source>
        <dbReference type="ARBA" id="ARBA00022989"/>
    </source>
</evidence>
<keyword evidence="9" id="KW-0325">Glycoprotein</keyword>
<dbReference type="SUPFAM" id="SSF48726">
    <property type="entry name" value="Immunoglobulin"/>
    <property type="match status" value="4"/>
</dbReference>
<dbReference type="InterPro" id="IPR013151">
    <property type="entry name" value="Immunoglobulin_dom"/>
</dbReference>
<keyword evidence="2" id="KW-1003">Cell membrane</keyword>
<evidence type="ECO:0000256" key="12">
    <source>
        <dbReference type="SAM" id="Phobius"/>
    </source>
</evidence>
<dbReference type="GeneTree" id="ENSGT01100000263478"/>
<evidence type="ECO:0000256" key="9">
    <source>
        <dbReference type="ARBA" id="ARBA00023180"/>
    </source>
</evidence>
<evidence type="ECO:0000256" key="4">
    <source>
        <dbReference type="ARBA" id="ARBA00022729"/>
    </source>
</evidence>
<dbReference type="InterPro" id="IPR013783">
    <property type="entry name" value="Ig-like_fold"/>
</dbReference>
<dbReference type="FunFam" id="2.60.40.10:FF:000049">
    <property type="entry name" value="Leukocyte immunoglobulin-like receptor subfamily B member 1"/>
    <property type="match status" value="4"/>
</dbReference>
<dbReference type="CDD" id="cd05751">
    <property type="entry name" value="IgC2_D1_LILR_KIR_like"/>
    <property type="match status" value="1"/>
</dbReference>
<dbReference type="SMART" id="SM00409">
    <property type="entry name" value="IG"/>
    <property type="match status" value="3"/>
</dbReference>
<feature type="transmembrane region" description="Helical" evidence="12">
    <location>
        <begin position="441"/>
        <end position="465"/>
    </location>
</feature>
<evidence type="ECO:0000256" key="8">
    <source>
        <dbReference type="ARBA" id="ARBA00023157"/>
    </source>
</evidence>
<evidence type="ECO:0000256" key="2">
    <source>
        <dbReference type="ARBA" id="ARBA00022475"/>
    </source>
</evidence>
<dbReference type="GO" id="GO:0019221">
    <property type="term" value="P:cytokine-mediated signaling pathway"/>
    <property type="evidence" value="ECO:0007669"/>
    <property type="project" value="TreeGrafter"/>
</dbReference>
<evidence type="ECO:0000256" key="7">
    <source>
        <dbReference type="ARBA" id="ARBA00023136"/>
    </source>
</evidence>
<dbReference type="Pfam" id="PF13895">
    <property type="entry name" value="Ig_2"/>
    <property type="match status" value="1"/>
</dbReference>
<evidence type="ECO:0008006" key="18">
    <source>
        <dbReference type="Google" id="ProtNLM"/>
    </source>
</evidence>
<evidence type="ECO:0000259" key="15">
    <source>
        <dbReference type="SMART" id="SM00409"/>
    </source>
</evidence>
<dbReference type="Pfam" id="PF00047">
    <property type="entry name" value="ig"/>
    <property type="match status" value="1"/>
</dbReference>